<dbReference type="SUPFAM" id="SSF47072">
    <property type="entry name" value="Cysteine alpha-hairpin motif"/>
    <property type="match status" value="1"/>
</dbReference>
<dbReference type="GO" id="GO:0005758">
    <property type="term" value="C:mitochondrial intermembrane space"/>
    <property type="evidence" value="ECO:0007669"/>
    <property type="project" value="TreeGrafter"/>
</dbReference>
<dbReference type="InterPro" id="IPR027179">
    <property type="entry name" value="CMC4"/>
</dbReference>
<comment type="similarity">
    <text evidence="2">Belongs to the CMC4 family.</text>
</comment>
<evidence type="ECO:0000256" key="2">
    <source>
        <dbReference type="ARBA" id="ARBA00009858"/>
    </source>
</evidence>
<proteinExistence type="inferred from homology"/>
<dbReference type="PANTHER" id="PTHR15590">
    <property type="entry name" value="CX9C MOTIF-CONTAINING PROTEIN 4"/>
    <property type="match status" value="1"/>
</dbReference>
<evidence type="ECO:0000256" key="3">
    <source>
        <dbReference type="ARBA" id="ARBA00023128"/>
    </source>
</evidence>
<dbReference type="InParanoid" id="A0A7M7K5Y3"/>
<dbReference type="GeneID" id="111249071"/>
<evidence type="ECO:0000313" key="5">
    <source>
        <dbReference type="EnsemblMetazoa" id="XP_022658136"/>
    </source>
</evidence>
<dbReference type="InterPro" id="IPR009069">
    <property type="entry name" value="Cys_alpha_HP_mot_SF"/>
</dbReference>
<sequence>MPLGDPCQKQACDIQRCLQGKWLLSLEWRPLQRRSVRPNAIVSMLSAAIQITNSVKHFLLDAYHNDLWFNICQGLGVIANHYKEALCTEAFRAMDKCCEKWAEKSGCCAGFLKDQQLKKKTAKSTTSL</sequence>
<dbReference type="OrthoDB" id="13601at2759"/>
<evidence type="ECO:0000256" key="4">
    <source>
        <dbReference type="ARBA" id="ARBA00023157"/>
    </source>
</evidence>
<keyword evidence="3" id="KW-0496">Mitochondrion</keyword>
<dbReference type="Proteomes" id="UP000594260">
    <property type="component" value="Unplaced"/>
</dbReference>
<dbReference type="PANTHER" id="PTHR15590:SF0">
    <property type="entry name" value="CX9C MOTIF-CONTAINING PROTEIN 4"/>
    <property type="match status" value="1"/>
</dbReference>
<dbReference type="RefSeq" id="XP_022658136.1">
    <property type="nucleotide sequence ID" value="XM_022802401.1"/>
</dbReference>
<keyword evidence="4" id="KW-1015">Disulfide bond</keyword>
<evidence type="ECO:0000256" key="1">
    <source>
        <dbReference type="ARBA" id="ARBA00004173"/>
    </source>
</evidence>
<dbReference type="KEGG" id="vde:111249071"/>
<reference evidence="5" key="1">
    <citation type="submission" date="2021-01" db="UniProtKB">
        <authorList>
            <consortium name="EnsemblMetazoa"/>
        </authorList>
    </citation>
    <scope>IDENTIFICATION</scope>
</reference>
<accession>A0A7M7K5Y3</accession>
<dbReference type="AlphaFoldDB" id="A0A7M7K5Y3"/>
<dbReference type="EnsemblMetazoa" id="XM_022802401">
    <property type="protein sequence ID" value="XP_022658136"/>
    <property type="gene ID" value="LOC111249071"/>
</dbReference>
<name>A0A7M7K5Y3_VARDE</name>
<evidence type="ECO:0000313" key="6">
    <source>
        <dbReference type="Proteomes" id="UP000594260"/>
    </source>
</evidence>
<keyword evidence="6" id="KW-1185">Reference proteome</keyword>
<organism evidence="5 6">
    <name type="scientific">Varroa destructor</name>
    <name type="common">Honeybee mite</name>
    <dbReference type="NCBI Taxonomy" id="109461"/>
    <lineage>
        <taxon>Eukaryota</taxon>
        <taxon>Metazoa</taxon>
        <taxon>Ecdysozoa</taxon>
        <taxon>Arthropoda</taxon>
        <taxon>Chelicerata</taxon>
        <taxon>Arachnida</taxon>
        <taxon>Acari</taxon>
        <taxon>Parasitiformes</taxon>
        <taxon>Mesostigmata</taxon>
        <taxon>Gamasina</taxon>
        <taxon>Dermanyssoidea</taxon>
        <taxon>Varroidae</taxon>
        <taxon>Varroa</taxon>
    </lineage>
</organism>
<protein>
    <submittedName>
        <fullName evidence="5">Uncharacterized protein</fullName>
    </submittedName>
</protein>
<comment type="subcellular location">
    <subcellularLocation>
        <location evidence="1">Mitochondrion</location>
    </subcellularLocation>
</comment>
<dbReference type="Gene3D" id="1.10.287.1130">
    <property type="entry name" value="CytochromE C oxidase copper chaperone"/>
    <property type="match status" value="2"/>
</dbReference>